<keyword evidence="7" id="KW-1185">Reference proteome</keyword>
<evidence type="ECO:0000256" key="4">
    <source>
        <dbReference type="ARBA" id="ARBA00023204"/>
    </source>
</evidence>
<feature type="region of interest" description="Disordered" evidence="6">
    <location>
        <begin position="1"/>
        <end position="61"/>
    </location>
</feature>
<feature type="compositionally biased region" description="Basic and acidic residues" evidence="6">
    <location>
        <begin position="16"/>
        <end position="25"/>
    </location>
</feature>
<evidence type="ECO:0000256" key="6">
    <source>
        <dbReference type="SAM" id="MobiDB-lite"/>
    </source>
</evidence>
<evidence type="ECO:0000256" key="2">
    <source>
        <dbReference type="ARBA" id="ARBA00022490"/>
    </source>
</evidence>
<evidence type="ECO:0000256" key="1">
    <source>
        <dbReference type="ARBA" id="ARBA00004123"/>
    </source>
</evidence>
<reference evidence="8" key="1">
    <citation type="submission" date="2025-08" db="UniProtKB">
        <authorList>
            <consortium name="RefSeq"/>
        </authorList>
    </citation>
    <scope>IDENTIFICATION</scope>
    <source>
        <tissue evidence="8">Whole Larva</tissue>
    </source>
</reference>
<dbReference type="CDD" id="cd21502">
    <property type="entry name" value="vWA_BABAM1"/>
    <property type="match status" value="1"/>
</dbReference>
<keyword evidence="2" id="KW-0963">Cytoplasm</keyword>
<gene>
    <name evidence="8" type="primary">LOC108558049</name>
</gene>
<keyword evidence="3" id="KW-0227">DNA damage</keyword>
<sequence>MSDSKEENKEKMKRANQSDEYKVESTTEEFDNKDDIEQIIVSDSDSPRQIDSTTKEEEPEDYVIPKKVLPCHNVPERIIIVYDRAEDEVSTKFELGAQSFTPADMIKRSLEFFLHNKSSIDNRHQFALVVLNENSVVWVKDFTHDVKSIITTLQDTPNCHTEDVLVLDKLFDLVNSKSELRKLDTGNLDVPPKYVVRILFVYGRSFTMPQIKNQDLRKGIVENPFFTFDVIMTHEKPNTDNNAERISKFLQNVDTKGFAYFFPVARNAKDLHIAMAKLLGHPLQRPCQKAANYFINT</sequence>
<feature type="compositionally biased region" description="Basic and acidic residues" evidence="6">
    <location>
        <begin position="1"/>
        <end position="10"/>
    </location>
</feature>
<protein>
    <submittedName>
        <fullName evidence="8">BRISC and BRCA1-A complex member 1-like</fullName>
    </submittedName>
</protein>
<dbReference type="PANTHER" id="PTHR15660:SF1">
    <property type="entry name" value="BRISC AND BRCA1-A COMPLEX MEMBER 1"/>
    <property type="match status" value="1"/>
</dbReference>
<dbReference type="InterPro" id="IPR026126">
    <property type="entry name" value="BABAM1"/>
</dbReference>
<comment type="subcellular location">
    <subcellularLocation>
        <location evidence="1">Nucleus</location>
    </subcellularLocation>
</comment>
<dbReference type="PANTHER" id="PTHR15660">
    <property type="entry name" value="BRISC AND BRCA1-A COMPLEX MEMBER 1"/>
    <property type="match status" value="1"/>
</dbReference>
<proteinExistence type="predicted"/>
<name>A0ABM1M6X8_NICVS</name>
<evidence type="ECO:0000256" key="5">
    <source>
        <dbReference type="ARBA" id="ARBA00023242"/>
    </source>
</evidence>
<dbReference type="GeneID" id="108558049"/>
<dbReference type="RefSeq" id="XP_017770328.1">
    <property type="nucleotide sequence ID" value="XM_017914839.1"/>
</dbReference>
<keyword evidence="4" id="KW-0234">DNA repair</keyword>
<keyword evidence="5" id="KW-0539">Nucleus</keyword>
<feature type="compositionally biased region" description="Basic and acidic residues" evidence="6">
    <location>
        <begin position="45"/>
        <end position="56"/>
    </location>
</feature>
<evidence type="ECO:0000313" key="7">
    <source>
        <dbReference type="Proteomes" id="UP000695000"/>
    </source>
</evidence>
<evidence type="ECO:0000256" key="3">
    <source>
        <dbReference type="ARBA" id="ARBA00022763"/>
    </source>
</evidence>
<organism evidence="7 8">
    <name type="scientific">Nicrophorus vespilloides</name>
    <name type="common">Boreal carrion beetle</name>
    <dbReference type="NCBI Taxonomy" id="110193"/>
    <lineage>
        <taxon>Eukaryota</taxon>
        <taxon>Metazoa</taxon>
        <taxon>Ecdysozoa</taxon>
        <taxon>Arthropoda</taxon>
        <taxon>Hexapoda</taxon>
        <taxon>Insecta</taxon>
        <taxon>Pterygota</taxon>
        <taxon>Neoptera</taxon>
        <taxon>Endopterygota</taxon>
        <taxon>Coleoptera</taxon>
        <taxon>Polyphaga</taxon>
        <taxon>Staphyliniformia</taxon>
        <taxon>Silphidae</taxon>
        <taxon>Nicrophorinae</taxon>
        <taxon>Nicrophorus</taxon>
    </lineage>
</organism>
<dbReference type="Proteomes" id="UP000695000">
    <property type="component" value="Unplaced"/>
</dbReference>
<accession>A0ABM1M6X8</accession>
<evidence type="ECO:0000313" key="8">
    <source>
        <dbReference type="RefSeq" id="XP_017770328.1"/>
    </source>
</evidence>